<sequence length="297" mass="34914">MIDQLRKIYSTLQVYKDSSDELGIDYKWFTTDNHEVIGIRNDELTSKDISLLTAFLSPYNVKFPNPTDVEGKWRKLIFSTEPIEGEKEWKPSNPFRFVYFSFNKDQVEPILFKDAIEALFDKQVSILWHNEHEGFIIEQQMVDEDSISYDQIIDILMSDLYVKINFFVGPYKKDVNDLSLHYKSLTNVANQVFQYTNKSVVTYVDAIPFILTKQTDEGLRLDISKTILHEYIYDEETIKMIETFFECNLNLSETAKVLHLHRNSLQYRLDRFVDKTGIDIRQFHNAMTVSLALLARK</sequence>
<gene>
    <name evidence="2" type="ORF">SAMN05421670_0627</name>
</gene>
<dbReference type="PANTHER" id="PTHR33744:SF15">
    <property type="entry name" value="CARBOHYDRATE DIACID REGULATOR"/>
    <property type="match status" value="1"/>
</dbReference>
<dbReference type="Proteomes" id="UP000198734">
    <property type="component" value="Unassembled WGS sequence"/>
</dbReference>
<name>A0A1I5V1G9_9BACI</name>
<evidence type="ECO:0000259" key="1">
    <source>
        <dbReference type="Pfam" id="PF13556"/>
    </source>
</evidence>
<dbReference type="Pfam" id="PF13556">
    <property type="entry name" value="HTH_30"/>
    <property type="match status" value="1"/>
</dbReference>
<feature type="domain" description="PucR C-terminal helix-turn-helix" evidence="1">
    <location>
        <begin position="239"/>
        <end position="295"/>
    </location>
</feature>
<dbReference type="Gene3D" id="1.10.10.2840">
    <property type="entry name" value="PucR C-terminal helix-turn-helix domain"/>
    <property type="match status" value="1"/>
</dbReference>
<dbReference type="EMBL" id="FOXU01000001">
    <property type="protein sequence ID" value="SFQ01340.1"/>
    <property type="molecule type" value="Genomic_DNA"/>
</dbReference>
<reference evidence="3" key="1">
    <citation type="submission" date="2016-10" db="EMBL/GenBank/DDBJ databases">
        <authorList>
            <person name="Varghese N."/>
            <person name="Submissions S."/>
        </authorList>
    </citation>
    <scope>NUCLEOTIDE SEQUENCE [LARGE SCALE GENOMIC DNA]</scope>
    <source>
        <strain evidence="3">DSM 11706</strain>
    </source>
</reference>
<dbReference type="InterPro" id="IPR025736">
    <property type="entry name" value="PucR_C-HTH_dom"/>
</dbReference>
<dbReference type="STRING" id="126156.SAMN05421670_0627"/>
<dbReference type="RefSeq" id="WP_093534087.1">
    <property type="nucleotide sequence ID" value="NZ_FOXU01000001.1"/>
</dbReference>
<dbReference type="InterPro" id="IPR051448">
    <property type="entry name" value="CdaR-like_regulators"/>
</dbReference>
<keyword evidence="3" id="KW-1185">Reference proteome</keyword>
<protein>
    <submittedName>
        <fullName evidence="2">PucR C-terminal helix-turn-helix domain-containing protein</fullName>
    </submittedName>
</protein>
<accession>A0A1I5V1G9</accession>
<dbReference type="InterPro" id="IPR009057">
    <property type="entry name" value="Homeodomain-like_sf"/>
</dbReference>
<dbReference type="InterPro" id="IPR042070">
    <property type="entry name" value="PucR_C-HTH_sf"/>
</dbReference>
<evidence type="ECO:0000313" key="2">
    <source>
        <dbReference type="EMBL" id="SFQ01340.1"/>
    </source>
</evidence>
<organism evidence="2 3">
    <name type="scientific">Psychrobacillus psychrotolerans</name>
    <dbReference type="NCBI Taxonomy" id="126156"/>
    <lineage>
        <taxon>Bacteria</taxon>
        <taxon>Bacillati</taxon>
        <taxon>Bacillota</taxon>
        <taxon>Bacilli</taxon>
        <taxon>Bacillales</taxon>
        <taxon>Bacillaceae</taxon>
        <taxon>Psychrobacillus</taxon>
    </lineage>
</organism>
<dbReference type="AlphaFoldDB" id="A0A1I5V1G9"/>
<dbReference type="OrthoDB" id="9792148at2"/>
<proteinExistence type="predicted"/>
<dbReference type="SUPFAM" id="SSF46689">
    <property type="entry name" value="Homeodomain-like"/>
    <property type="match status" value="1"/>
</dbReference>
<dbReference type="PANTHER" id="PTHR33744">
    <property type="entry name" value="CARBOHYDRATE DIACID REGULATOR"/>
    <property type="match status" value="1"/>
</dbReference>
<evidence type="ECO:0000313" key="3">
    <source>
        <dbReference type="Proteomes" id="UP000198734"/>
    </source>
</evidence>